<feature type="compositionally biased region" description="Polar residues" evidence="3">
    <location>
        <begin position="675"/>
        <end position="685"/>
    </location>
</feature>
<keyword evidence="2" id="KW-0131">Cell cycle</keyword>
<dbReference type="GeneID" id="20812191"/>
<evidence type="ECO:0000313" key="4">
    <source>
        <dbReference type="EMBL" id="ETV75832.1"/>
    </source>
</evidence>
<dbReference type="VEuPathDB" id="FungiDB:H257_10195"/>
<dbReference type="STRING" id="112090.W4G7Z4"/>
<proteinExistence type="inferred from homology"/>
<feature type="region of interest" description="Disordered" evidence="3">
    <location>
        <begin position="622"/>
        <end position="700"/>
    </location>
</feature>
<dbReference type="OrthoDB" id="1923159at2759"/>
<dbReference type="PANTHER" id="PTHR12634">
    <property type="entry name" value="SIT4 YEAST -ASSOCIATING PROTEIN-RELATED"/>
    <property type="match status" value="1"/>
</dbReference>
<accession>W4G7Z4</accession>
<evidence type="ECO:0000256" key="1">
    <source>
        <dbReference type="ARBA" id="ARBA00006180"/>
    </source>
</evidence>
<dbReference type="GO" id="GO:0019888">
    <property type="term" value="F:protein phosphatase regulator activity"/>
    <property type="evidence" value="ECO:0007669"/>
    <property type="project" value="TreeGrafter"/>
</dbReference>
<evidence type="ECO:0000256" key="2">
    <source>
        <dbReference type="ARBA" id="ARBA00023306"/>
    </source>
</evidence>
<protein>
    <submittedName>
        <fullName evidence="4">Uncharacterized protein</fullName>
    </submittedName>
</protein>
<dbReference type="RefSeq" id="XP_009834963.1">
    <property type="nucleotide sequence ID" value="XM_009836661.1"/>
</dbReference>
<reference evidence="4" key="1">
    <citation type="submission" date="2013-12" db="EMBL/GenBank/DDBJ databases">
        <title>The Genome Sequence of Aphanomyces astaci APO3.</title>
        <authorList>
            <consortium name="The Broad Institute Genomics Platform"/>
            <person name="Russ C."/>
            <person name="Tyler B."/>
            <person name="van West P."/>
            <person name="Dieguez-Uribeondo J."/>
            <person name="Young S.K."/>
            <person name="Zeng Q."/>
            <person name="Gargeya S."/>
            <person name="Fitzgerald M."/>
            <person name="Abouelleil A."/>
            <person name="Alvarado L."/>
            <person name="Chapman S.B."/>
            <person name="Gainer-Dewar J."/>
            <person name="Goldberg J."/>
            <person name="Griggs A."/>
            <person name="Gujja S."/>
            <person name="Hansen M."/>
            <person name="Howarth C."/>
            <person name="Imamovic A."/>
            <person name="Ireland A."/>
            <person name="Larimer J."/>
            <person name="McCowan C."/>
            <person name="Murphy C."/>
            <person name="Pearson M."/>
            <person name="Poon T.W."/>
            <person name="Priest M."/>
            <person name="Roberts A."/>
            <person name="Saif S."/>
            <person name="Shea T."/>
            <person name="Sykes S."/>
            <person name="Wortman J."/>
            <person name="Nusbaum C."/>
            <person name="Birren B."/>
        </authorList>
    </citation>
    <scope>NUCLEOTIDE SEQUENCE [LARGE SCALE GENOMIC DNA]</scope>
    <source>
        <strain evidence="4">APO3</strain>
    </source>
</reference>
<dbReference type="EMBL" id="KI913139">
    <property type="protein sequence ID" value="ETV75832.1"/>
    <property type="molecule type" value="Genomic_DNA"/>
</dbReference>
<feature type="compositionally biased region" description="Basic residues" evidence="3">
    <location>
        <begin position="632"/>
        <end position="645"/>
    </location>
</feature>
<feature type="region of interest" description="Disordered" evidence="3">
    <location>
        <begin position="11"/>
        <end position="30"/>
    </location>
</feature>
<dbReference type="PANTHER" id="PTHR12634:SF8">
    <property type="entry name" value="FIERY MOUNTAIN, ISOFORM D"/>
    <property type="match status" value="1"/>
</dbReference>
<sequence length="700" mass="77750">MRSHLTEALAAMEAPFEPDEVEPPSSPHKPTKEYVLDMVKRRLCLDSPGWTVPMIHFLNEDEHCAAFLSFITLLEPSLDDDIESFLLDGPSHSHMKGPRVPRDDTDVTDALKRSYRATMLMAGEDTSDAVLLLLQSKARLMTKCLFPIFQANSSGNLRHGCKILDKLTRSHLNDVQQVVGANGRTCGRYMQSLLEHIEHPHVSELFLTMICKPHNAALLRVYLSPPATKVMFYKALADIKIILLIAHHICDTQYDEVHAIAAADVLLELLDRLAADDFGAIVLEPLSHSTQLLESLVTTALTPEGGKSPASYLAPPCGRRTAAIRCLLGLLEKAAQDQVVGPPTSPYQSFGSTVVNLVPNQLHVAKSFVFGRVQAHLPEILTYLQKQFTSQQQQQHVAGCDHGVRHTAYTVSHPFTEFRLLLVQMLVALVEHDAAHLAMFFSVDVWRILVAWFVQYPHTNLYHHAFYRLVFLALRTNDSVVLKPLLQHAKLVTTLIDVYRKDPTASSRGYILQACNAIRLQAATLPPDAFLRSFLQSHATWRSFESQLCATTQASVVKGLGIPVPTNMMRMMSPPPIDSTSHTSTTTTPTSGDDNDDDDGRHSIELGSEFAWKLGFVDDEEYEVPETSSGEKKKKKKKSAKKKATSSHPPSNASVIVRDISADEDEDVDQPPHSPDQSNNGNADSLSPEGKKKKRKKHKK</sequence>
<dbReference type="InterPro" id="IPR007587">
    <property type="entry name" value="SAPS"/>
</dbReference>
<evidence type="ECO:0000256" key="3">
    <source>
        <dbReference type="SAM" id="MobiDB-lite"/>
    </source>
</evidence>
<organism evidence="4">
    <name type="scientific">Aphanomyces astaci</name>
    <name type="common">Crayfish plague agent</name>
    <dbReference type="NCBI Taxonomy" id="112090"/>
    <lineage>
        <taxon>Eukaryota</taxon>
        <taxon>Sar</taxon>
        <taxon>Stramenopiles</taxon>
        <taxon>Oomycota</taxon>
        <taxon>Saprolegniomycetes</taxon>
        <taxon>Saprolegniales</taxon>
        <taxon>Verrucalvaceae</taxon>
        <taxon>Aphanomyces</taxon>
    </lineage>
</organism>
<comment type="similarity">
    <text evidence="1">Belongs to the SAPS family.</text>
</comment>
<feature type="compositionally biased region" description="Low complexity" evidence="3">
    <location>
        <begin position="578"/>
        <end position="592"/>
    </location>
</feature>
<name>W4G7Z4_APHAT</name>
<gene>
    <name evidence="4" type="ORF">H257_10195</name>
</gene>
<feature type="region of interest" description="Disordered" evidence="3">
    <location>
        <begin position="566"/>
        <end position="603"/>
    </location>
</feature>
<dbReference type="GO" id="GO:0019903">
    <property type="term" value="F:protein phosphatase binding"/>
    <property type="evidence" value="ECO:0007669"/>
    <property type="project" value="InterPro"/>
</dbReference>
<feature type="compositionally biased region" description="Basic residues" evidence="3">
    <location>
        <begin position="691"/>
        <end position="700"/>
    </location>
</feature>
<dbReference type="AlphaFoldDB" id="W4G7Z4"/>